<reference evidence="2" key="1">
    <citation type="submission" date="2016-07" db="EMBL/GenBank/DDBJ databases">
        <title>Nontailed viruses are major unrecognized killers of bacteria in the ocean.</title>
        <authorList>
            <person name="Kauffman K."/>
            <person name="Hussain F."/>
            <person name="Yang J."/>
            <person name="Arevalo P."/>
            <person name="Brown J."/>
            <person name="Cutler M."/>
            <person name="Kelly L."/>
            <person name="Polz M.F."/>
        </authorList>
    </citation>
    <scope>NUCLEOTIDE SEQUENCE [LARGE SCALE GENOMIC DNA]</scope>
    <source>
        <strain evidence="2">10N.261.48.B5</strain>
    </source>
</reference>
<dbReference type="AlphaFoldDB" id="A0A2N7JZD6"/>
<sequence length="68" mass="7557">MGRMTGKRSSWRKLHIAVELSLSTVTPAKVSLRCLAMVFMTLLGDLLKQGRFEYALIVLGEGTFADQI</sequence>
<accession>A0A2N7JZD6</accession>
<evidence type="ECO:0000313" key="1">
    <source>
        <dbReference type="EMBL" id="PMM65988.1"/>
    </source>
</evidence>
<evidence type="ECO:0000313" key="2">
    <source>
        <dbReference type="Proteomes" id="UP000235533"/>
    </source>
</evidence>
<protein>
    <submittedName>
        <fullName evidence="1">Uncharacterized protein</fullName>
    </submittedName>
</protein>
<organism evidence="1 2">
    <name type="scientific">Vibrio splendidus</name>
    <dbReference type="NCBI Taxonomy" id="29497"/>
    <lineage>
        <taxon>Bacteria</taxon>
        <taxon>Pseudomonadati</taxon>
        <taxon>Pseudomonadota</taxon>
        <taxon>Gammaproteobacteria</taxon>
        <taxon>Vibrionales</taxon>
        <taxon>Vibrionaceae</taxon>
        <taxon>Vibrio</taxon>
    </lineage>
</organism>
<proteinExistence type="predicted"/>
<dbReference type="Proteomes" id="UP000235533">
    <property type="component" value="Unassembled WGS sequence"/>
</dbReference>
<dbReference type="EMBL" id="MCZF01000012">
    <property type="protein sequence ID" value="PMM65988.1"/>
    <property type="molecule type" value="Genomic_DNA"/>
</dbReference>
<name>A0A2N7JZD6_VIBSP</name>
<comment type="caution">
    <text evidence="1">The sequence shown here is derived from an EMBL/GenBank/DDBJ whole genome shotgun (WGS) entry which is preliminary data.</text>
</comment>
<gene>
    <name evidence="1" type="ORF">BCT54_16225</name>
</gene>